<keyword evidence="3 6" id="KW-0812">Transmembrane</keyword>
<dbReference type="OrthoDB" id="3645565at2759"/>
<evidence type="ECO:0000256" key="1">
    <source>
        <dbReference type="ARBA" id="ARBA00004141"/>
    </source>
</evidence>
<dbReference type="GO" id="GO:0016829">
    <property type="term" value="F:lyase activity"/>
    <property type="evidence" value="ECO:0007669"/>
    <property type="project" value="InterPro"/>
</dbReference>
<dbReference type="InterPro" id="IPR039020">
    <property type="entry name" value="PaxB-like"/>
</dbReference>
<feature type="transmembrane region" description="Helical" evidence="6">
    <location>
        <begin position="190"/>
        <end position="212"/>
    </location>
</feature>
<feature type="transmembrane region" description="Helical" evidence="6">
    <location>
        <begin position="49"/>
        <end position="69"/>
    </location>
</feature>
<dbReference type="RefSeq" id="XP_033665980.1">
    <property type="nucleotide sequence ID" value="XM_033807257.1"/>
</dbReference>
<dbReference type="Pfam" id="PF25129">
    <property type="entry name" value="Pyr4-TMTC"/>
    <property type="match status" value="1"/>
</dbReference>
<proteinExistence type="inferred from homology"/>
<keyword evidence="4 6" id="KW-1133">Transmembrane helix</keyword>
<evidence type="ECO:0000256" key="4">
    <source>
        <dbReference type="ARBA" id="ARBA00022989"/>
    </source>
</evidence>
<dbReference type="GeneID" id="54560529"/>
<reference evidence="7" key="1">
    <citation type="journal article" date="2020" name="Stud. Mycol.">
        <title>101 Dothideomycetes genomes: a test case for predicting lifestyles and emergence of pathogens.</title>
        <authorList>
            <person name="Haridas S."/>
            <person name="Albert R."/>
            <person name="Binder M."/>
            <person name="Bloem J."/>
            <person name="Labutti K."/>
            <person name="Salamov A."/>
            <person name="Andreopoulos B."/>
            <person name="Baker S."/>
            <person name="Barry K."/>
            <person name="Bills G."/>
            <person name="Bluhm B."/>
            <person name="Cannon C."/>
            <person name="Castanera R."/>
            <person name="Culley D."/>
            <person name="Daum C."/>
            <person name="Ezra D."/>
            <person name="Gonzalez J."/>
            <person name="Henrissat B."/>
            <person name="Kuo A."/>
            <person name="Liang C."/>
            <person name="Lipzen A."/>
            <person name="Lutzoni F."/>
            <person name="Magnuson J."/>
            <person name="Mondo S."/>
            <person name="Nolan M."/>
            <person name="Ohm R."/>
            <person name="Pangilinan J."/>
            <person name="Park H.-J."/>
            <person name="Ramirez L."/>
            <person name="Alfaro M."/>
            <person name="Sun H."/>
            <person name="Tritt A."/>
            <person name="Yoshinaga Y."/>
            <person name="Zwiers L.-H."/>
            <person name="Turgeon B."/>
            <person name="Goodwin S."/>
            <person name="Spatafora J."/>
            <person name="Crous P."/>
            <person name="Grigoriev I."/>
        </authorList>
    </citation>
    <scope>NUCLEOTIDE SEQUENCE</scope>
    <source>
        <strain evidence="7">ATCC 36951</strain>
    </source>
</reference>
<sequence>MGSNDIPPPHIPTHVVPTCNLLLQIGGALWTLAYLLYTRESFQTKSYGMPLFALALNFAWELVYALYVAESPLERAVFTIWLVIDCVMLYGVLKFARFEWRHSSFVAKNVGGVFVAMVGVATLGHWTFANWWLNGEVGRKEGKIYRGVVGPDTTELGFWSAAFCQTYLSAASLCQLVVRQHSGGVSWSIWATRTFGSIIGLYLNYGLAWWFWTEAHEYFVSPFALFLWVGGFVCDVAYAFVLWRVQQTEIVLEDGRKEDGSAANGVHAKKHL</sequence>
<comment type="subcellular location">
    <subcellularLocation>
        <location evidence="1">Membrane</location>
        <topology evidence="1">Multi-pass membrane protein</topology>
    </subcellularLocation>
</comment>
<feature type="transmembrane region" description="Helical" evidence="6">
    <location>
        <begin position="218"/>
        <end position="243"/>
    </location>
</feature>
<keyword evidence="5 6" id="KW-0472">Membrane</keyword>
<organism evidence="7 8">
    <name type="scientific">Zasmidium cellare ATCC 36951</name>
    <dbReference type="NCBI Taxonomy" id="1080233"/>
    <lineage>
        <taxon>Eukaryota</taxon>
        <taxon>Fungi</taxon>
        <taxon>Dikarya</taxon>
        <taxon>Ascomycota</taxon>
        <taxon>Pezizomycotina</taxon>
        <taxon>Dothideomycetes</taxon>
        <taxon>Dothideomycetidae</taxon>
        <taxon>Mycosphaerellales</taxon>
        <taxon>Mycosphaerellaceae</taxon>
        <taxon>Zasmidium</taxon>
    </lineage>
</organism>
<comment type="similarity">
    <text evidence="2">Belongs to the paxB family.</text>
</comment>
<dbReference type="EMBL" id="ML993601">
    <property type="protein sequence ID" value="KAF2165091.1"/>
    <property type="molecule type" value="Genomic_DNA"/>
</dbReference>
<evidence type="ECO:0000256" key="6">
    <source>
        <dbReference type="SAM" id="Phobius"/>
    </source>
</evidence>
<evidence type="ECO:0000313" key="7">
    <source>
        <dbReference type="EMBL" id="KAF2165091.1"/>
    </source>
</evidence>
<feature type="transmembrane region" description="Helical" evidence="6">
    <location>
        <begin position="75"/>
        <end position="93"/>
    </location>
</feature>
<feature type="transmembrane region" description="Helical" evidence="6">
    <location>
        <begin position="15"/>
        <end position="37"/>
    </location>
</feature>
<evidence type="ECO:0000256" key="2">
    <source>
        <dbReference type="ARBA" id="ARBA00006757"/>
    </source>
</evidence>
<dbReference type="Proteomes" id="UP000799537">
    <property type="component" value="Unassembled WGS sequence"/>
</dbReference>
<gene>
    <name evidence="7" type="ORF">M409DRAFT_24478</name>
</gene>
<dbReference type="GO" id="GO:0016020">
    <property type="term" value="C:membrane"/>
    <property type="evidence" value="ECO:0007669"/>
    <property type="project" value="UniProtKB-SubCell"/>
</dbReference>
<keyword evidence="8" id="KW-1185">Reference proteome</keyword>
<dbReference type="PANTHER" id="PTHR42038">
    <property type="match status" value="1"/>
</dbReference>
<feature type="transmembrane region" description="Helical" evidence="6">
    <location>
        <begin position="156"/>
        <end position="178"/>
    </location>
</feature>
<protein>
    <recommendedName>
        <fullName evidence="9">Terpene cyclase</fullName>
    </recommendedName>
</protein>
<evidence type="ECO:0008006" key="9">
    <source>
        <dbReference type="Google" id="ProtNLM"/>
    </source>
</evidence>
<evidence type="ECO:0000256" key="5">
    <source>
        <dbReference type="ARBA" id="ARBA00023136"/>
    </source>
</evidence>
<accession>A0A6A6CDG6</accession>
<name>A0A6A6CDG6_ZASCE</name>
<evidence type="ECO:0000256" key="3">
    <source>
        <dbReference type="ARBA" id="ARBA00022692"/>
    </source>
</evidence>
<evidence type="ECO:0000313" key="8">
    <source>
        <dbReference type="Proteomes" id="UP000799537"/>
    </source>
</evidence>
<dbReference type="AlphaFoldDB" id="A0A6A6CDG6"/>
<feature type="transmembrane region" description="Helical" evidence="6">
    <location>
        <begin position="105"/>
        <end position="128"/>
    </location>
</feature>
<dbReference type="PANTHER" id="PTHR42038:SF2">
    <property type="entry name" value="TERPENE CYCLASE AUSL"/>
    <property type="match status" value="1"/>
</dbReference>